<dbReference type="InterPro" id="IPR036390">
    <property type="entry name" value="WH_DNA-bd_sf"/>
</dbReference>
<proteinExistence type="predicted"/>
<feature type="domain" description="HTH hxlR-type" evidence="4">
    <location>
        <begin position="12"/>
        <end position="76"/>
    </location>
</feature>
<dbReference type="EMBL" id="SPQT01000063">
    <property type="protein sequence ID" value="TFV36576.1"/>
    <property type="molecule type" value="Genomic_DNA"/>
</dbReference>
<dbReference type="InterPro" id="IPR002577">
    <property type="entry name" value="HTH_HxlR"/>
</dbReference>
<evidence type="ECO:0000256" key="1">
    <source>
        <dbReference type="ARBA" id="ARBA00023015"/>
    </source>
</evidence>
<accession>A0A4Y9L1B5</accession>
<dbReference type="PANTHER" id="PTHR33204">
    <property type="entry name" value="TRANSCRIPTIONAL REGULATOR, MARR FAMILY"/>
    <property type="match status" value="1"/>
</dbReference>
<dbReference type="Proteomes" id="UP000297966">
    <property type="component" value="Unassembled WGS sequence"/>
</dbReference>
<evidence type="ECO:0000256" key="3">
    <source>
        <dbReference type="ARBA" id="ARBA00023163"/>
    </source>
</evidence>
<dbReference type="Pfam" id="PF01638">
    <property type="entry name" value="HxlR"/>
    <property type="match status" value="1"/>
</dbReference>
<evidence type="ECO:0000313" key="6">
    <source>
        <dbReference type="Proteomes" id="UP000297966"/>
    </source>
</evidence>
<dbReference type="GO" id="GO:0003677">
    <property type="term" value="F:DNA binding"/>
    <property type="evidence" value="ECO:0007669"/>
    <property type="project" value="UniProtKB-KW"/>
</dbReference>
<dbReference type="OrthoDB" id="9800350at2"/>
<evidence type="ECO:0000259" key="4">
    <source>
        <dbReference type="PROSITE" id="PS51118"/>
    </source>
</evidence>
<gene>
    <name evidence="5" type="ORF">E4K65_45070</name>
</gene>
<dbReference type="Gene3D" id="1.10.10.10">
    <property type="entry name" value="Winged helix-like DNA-binding domain superfamily/Winged helix DNA-binding domain"/>
    <property type="match status" value="1"/>
</dbReference>
<dbReference type="PROSITE" id="PS51118">
    <property type="entry name" value="HTH_HXLR"/>
    <property type="match status" value="1"/>
</dbReference>
<evidence type="ECO:0000256" key="2">
    <source>
        <dbReference type="ARBA" id="ARBA00023125"/>
    </source>
</evidence>
<name>A0A4Y9L1B5_9BRAD</name>
<dbReference type="PANTHER" id="PTHR33204:SF29">
    <property type="entry name" value="TRANSCRIPTIONAL REGULATOR"/>
    <property type="match status" value="1"/>
</dbReference>
<dbReference type="InterPro" id="IPR036388">
    <property type="entry name" value="WH-like_DNA-bd_sf"/>
</dbReference>
<keyword evidence="3" id="KW-0804">Transcription</keyword>
<sequence length="76" mass="8771">MKIKQCVDVSGCPVEITLDLLNSRWKGVVLLHLLDAGCLRFNELNRRVIGVKQRLLTKQLRELEEAGLVVRTVYFY</sequence>
<protein>
    <submittedName>
        <fullName evidence="5">Transcriptional regulator</fullName>
    </submittedName>
</protein>
<keyword evidence="2" id="KW-0238">DNA-binding</keyword>
<evidence type="ECO:0000313" key="5">
    <source>
        <dbReference type="EMBL" id="TFV36576.1"/>
    </source>
</evidence>
<dbReference type="AlphaFoldDB" id="A0A4Y9L1B5"/>
<dbReference type="SUPFAM" id="SSF46785">
    <property type="entry name" value="Winged helix' DNA-binding domain"/>
    <property type="match status" value="1"/>
</dbReference>
<reference evidence="5 6" key="1">
    <citation type="submission" date="2019-03" db="EMBL/GenBank/DDBJ databases">
        <title>Bradyrhizobium diversity isolated from nodules of Chamaecrista fasciculata.</title>
        <authorList>
            <person name="Klepa M.S."/>
            <person name="Urquiaga M.O."/>
            <person name="Hungria M."/>
            <person name="Delamuta J.R."/>
        </authorList>
    </citation>
    <scope>NUCLEOTIDE SEQUENCE [LARGE SCALE GENOMIC DNA]</scope>
    <source>
        <strain evidence="5 6">CNPSo 3448</strain>
    </source>
</reference>
<organism evidence="5 6">
    <name type="scientific">Bradyrhizobium niftali</name>
    <dbReference type="NCBI Taxonomy" id="2560055"/>
    <lineage>
        <taxon>Bacteria</taxon>
        <taxon>Pseudomonadati</taxon>
        <taxon>Pseudomonadota</taxon>
        <taxon>Alphaproteobacteria</taxon>
        <taxon>Hyphomicrobiales</taxon>
        <taxon>Nitrobacteraceae</taxon>
        <taxon>Bradyrhizobium</taxon>
    </lineage>
</organism>
<comment type="caution">
    <text evidence="5">The sequence shown here is derived from an EMBL/GenBank/DDBJ whole genome shotgun (WGS) entry which is preliminary data.</text>
</comment>
<keyword evidence="6" id="KW-1185">Reference proteome</keyword>
<keyword evidence="1" id="KW-0805">Transcription regulation</keyword>